<dbReference type="EMBL" id="JAIWYP010000006">
    <property type="protein sequence ID" value="KAH3804309.1"/>
    <property type="molecule type" value="Genomic_DNA"/>
</dbReference>
<comment type="caution">
    <text evidence="1">The sequence shown here is derived from an EMBL/GenBank/DDBJ whole genome shotgun (WGS) entry which is preliminary data.</text>
</comment>
<organism evidence="1 2">
    <name type="scientific">Dreissena polymorpha</name>
    <name type="common">Zebra mussel</name>
    <name type="synonym">Mytilus polymorpha</name>
    <dbReference type="NCBI Taxonomy" id="45954"/>
    <lineage>
        <taxon>Eukaryota</taxon>
        <taxon>Metazoa</taxon>
        <taxon>Spiralia</taxon>
        <taxon>Lophotrochozoa</taxon>
        <taxon>Mollusca</taxon>
        <taxon>Bivalvia</taxon>
        <taxon>Autobranchia</taxon>
        <taxon>Heteroconchia</taxon>
        <taxon>Euheterodonta</taxon>
        <taxon>Imparidentia</taxon>
        <taxon>Neoheterodontei</taxon>
        <taxon>Myida</taxon>
        <taxon>Dreissenoidea</taxon>
        <taxon>Dreissenidae</taxon>
        <taxon>Dreissena</taxon>
    </lineage>
</organism>
<sequence length="109" mass="12048">MPYATIPHAAASFLQVDEGVEELSLVSQEFLNYDTAVADLFQCAPPSSESSLLFGQRFLGLTFQSIEDNSKHDFDGMLDNADGVVNLEQLQAVLFRLGDDQCLYLNINN</sequence>
<proteinExistence type="predicted"/>
<name>A0A9D4FRX2_DREPO</name>
<dbReference type="AlphaFoldDB" id="A0A9D4FRX2"/>
<reference evidence="1" key="2">
    <citation type="submission" date="2020-11" db="EMBL/GenBank/DDBJ databases">
        <authorList>
            <person name="McCartney M.A."/>
            <person name="Auch B."/>
            <person name="Kono T."/>
            <person name="Mallez S."/>
            <person name="Becker A."/>
            <person name="Gohl D.M."/>
            <person name="Silverstein K.A.T."/>
            <person name="Koren S."/>
            <person name="Bechman K.B."/>
            <person name="Herman A."/>
            <person name="Abrahante J.E."/>
            <person name="Garbe J."/>
        </authorList>
    </citation>
    <scope>NUCLEOTIDE SEQUENCE</scope>
    <source>
        <strain evidence="1">Duluth1</strain>
        <tissue evidence="1">Whole animal</tissue>
    </source>
</reference>
<dbReference type="Proteomes" id="UP000828390">
    <property type="component" value="Unassembled WGS sequence"/>
</dbReference>
<protein>
    <submittedName>
        <fullName evidence="1">Uncharacterized protein</fullName>
    </submittedName>
</protein>
<evidence type="ECO:0000313" key="1">
    <source>
        <dbReference type="EMBL" id="KAH3804309.1"/>
    </source>
</evidence>
<gene>
    <name evidence="1" type="ORF">DPMN_132593</name>
</gene>
<keyword evidence="2" id="KW-1185">Reference proteome</keyword>
<accession>A0A9D4FRX2</accession>
<evidence type="ECO:0000313" key="2">
    <source>
        <dbReference type="Proteomes" id="UP000828390"/>
    </source>
</evidence>
<reference evidence="1" key="1">
    <citation type="journal article" date="2019" name="bioRxiv">
        <title>The Genome of the Zebra Mussel, Dreissena polymorpha: A Resource for Invasive Species Research.</title>
        <authorList>
            <person name="McCartney M.A."/>
            <person name="Auch B."/>
            <person name="Kono T."/>
            <person name="Mallez S."/>
            <person name="Zhang Y."/>
            <person name="Obille A."/>
            <person name="Becker A."/>
            <person name="Abrahante J.E."/>
            <person name="Garbe J."/>
            <person name="Badalamenti J.P."/>
            <person name="Herman A."/>
            <person name="Mangelson H."/>
            <person name="Liachko I."/>
            <person name="Sullivan S."/>
            <person name="Sone E.D."/>
            <person name="Koren S."/>
            <person name="Silverstein K.A.T."/>
            <person name="Beckman K.B."/>
            <person name="Gohl D.M."/>
        </authorList>
    </citation>
    <scope>NUCLEOTIDE SEQUENCE</scope>
    <source>
        <strain evidence="1">Duluth1</strain>
        <tissue evidence="1">Whole animal</tissue>
    </source>
</reference>